<evidence type="ECO:0000256" key="8">
    <source>
        <dbReference type="ARBA" id="ARBA00034111"/>
    </source>
</evidence>
<dbReference type="Pfam" id="PF02214">
    <property type="entry name" value="BTB_2"/>
    <property type="match status" value="1"/>
</dbReference>
<dbReference type="PANTHER" id="PTHR14499">
    <property type="entry name" value="POTASSIUM CHANNEL TETRAMERIZATION DOMAIN-CONTAINING"/>
    <property type="match status" value="1"/>
</dbReference>
<protein>
    <recommendedName>
        <fullName evidence="10">BTB domain-containing protein</fullName>
    </recommendedName>
</protein>
<evidence type="ECO:0000256" key="1">
    <source>
        <dbReference type="ARBA" id="ARBA00022475"/>
    </source>
</evidence>
<feature type="domain" description="BTB" evidence="10">
    <location>
        <begin position="6"/>
        <end position="107"/>
    </location>
</feature>
<keyword evidence="3" id="KW-0770">Synapse</keyword>
<dbReference type="CDD" id="cd22204">
    <property type="entry name" value="H1_KCTD12-like"/>
    <property type="match status" value="1"/>
</dbReference>
<accession>A0A3S5BSJ5</accession>
<gene>
    <name evidence="11" type="ORF">PXEA_LOCUS31173</name>
</gene>
<comment type="subcellular location">
    <subcellularLocation>
        <location evidence="7">Postsynaptic cell membrane</location>
    </subcellularLocation>
    <subcellularLocation>
        <location evidence="8">Presynaptic cell membrane</location>
    </subcellularLocation>
</comment>
<dbReference type="PANTHER" id="PTHR14499:SF136">
    <property type="entry name" value="GH08630P"/>
    <property type="match status" value="1"/>
</dbReference>
<dbReference type="Proteomes" id="UP000784294">
    <property type="component" value="Unassembled WGS sequence"/>
</dbReference>
<evidence type="ECO:0000256" key="2">
    <source>
        <dbReference type="ARBA" id="ARBA00022553"/>
    </source>
</evidence>
<dbReference type="InterPro" id="IPR003131">
    <property type="entry name" value="T1-type_BTB"/>
</dbReference>
<keyword evidence="6" id="KW-0966">Cell projection</keyword>
<organism evidence="11 12">
    <name type="scientific">Protopolystoma xenopodis</name>
    <dbReference type="NCBI Taxonomy" id="117903"/>
    <lineage>
        <taxon>Eukaryota</taxon>
        <taxon>Metazoa</taxon>
        <taxon>Spiralia</taxon>
        <taxon>Lophotrochozoa</taxon>
        <taxon>Platyhelminthes</taxon>
        <taxon>Monogenea</taxon>
        <taxon>Polyopisthocotylea</taxon>
        <taxon>Polystomatidea</taxon>
        <taxon>Polystomatidae</taxon>
        <taxon>Protopolystoma</taxon>
    </lineage>
</organism>
<dbReference type="Gene3D" id="3.30.710.10">
    <property type="entry name" value="Potassium Channel Kv1.1, Chain A"/>
    <property type="match status" value="1"/>
</dbReference>
<evidence type="ECO:0000256" key="7">
    <source>
        <dbReference type="ARBA" id="ARBA00034100"/>
    </source>
</evidence>
<keyword evidence="5" id="KW-0628">Postsynaptic cell membrane</keyword>
<dbReference type="InterPro" id="IPR011333">
    <property type="entry name" value="SKP1/BTB/POZ_sf"/>
</dbReference>
<proteinExistence type="predicted"/>
<name>A0A3S5BSJ5_9PLAT</name>
<evidence type="ECO:0000259" key="10">
    <source>
        <dbReference type="SMART" id="SM00225"/>
    </source>
</evidence>
<evidence type="ECO:0000313" key="12">
    <source>
        <dbReference type="Proteomes" id="UP000784294"/>
    </source>
</evidence>
<dbReference type="SMART" id="SM00225">
    <property type="entry name" value="BTB"/>
    <property type="match status" value="1"/>
</dbReference>
<evidence type="ECO:0000256" key="6">
    <source>
        <dbReference type="ARBA" id="ARBA00023273"/>
    </source>
</evidence>
<evidence type="ECO:0000256" key="4">
    <source>
        <dbReference type="ARBA" id="ARBA00023136"/>
    </source>
</evidence>
<dbReference type="InterPro" id="IPR000210">
    <property type="entry name" value="BTB/POZ_dom"/>
</dbReference>
<keyword evidence="4" id="KW-0472">Membrane</keyword>
<keyword evidence="12" id="KW-1185">Reference proteome</keyword>
<dbReference type="GO" id="GO:0042734">
    <property type="term" value="C:presynaptic membrane"/>
    <property type="evidence" value="ECO:0007669"/>
    <property type="project" value="UniProtKB-SubCell"/>
</dbReference>
<dbReference type="InterPro" id="IPR057093">
    <property type="entry name" value="H1_KCTD8_12_16"/>
</dbReference>
<dbReference type="Pfam" id="PF23110">
    <property type="entry name" value="H1_KCTD8_12_16"/>
    <property type="match status" value="1"/>
</dbReference>
<keyword evidence="1" id="KW-1003">Cell membrane</keyword>
<keyword evidence="2" id="KW-0597">Phosphoprotein</keyword>
<evidence type="ECO:0000256" key="5">
    <source>
        <dbReference type="ARBA" id="ARBA00023257"/>
    </source>
</evidence>
<evidence type="ECO:0000313" key="11">
    <source>
        <dbReference type="EMBL" id="VEL37733.1"/>
    </source>
</evidence>
<dbReference type="EMBL" id="CAAALY010255816">
    <property type="protein sequence ID" value="VEL37733.1"/>
    <property type="molecule type" value="Genomic_DNA"/>
</dbReference>
<comment type="caution">
    <text evidence="11">The sequence shown here is derived from an EMBL/GenBank/DDBJ whole genome shotgun (WGS) entry which is preliminary data.</text>
</comment>
<dbReference type="GO" id="GO:0045211">
    <property type="term" value="C:postsynaptic membrane"/>
    <property type="evidence" value="ECO:0007669"/>
    <property type="project" value="UniProtKB-SubCell"/>
</dbReference>
<evidence type="ECO:0000256" key="9">
    <source>
        <dbReference type="ARBA" id="ARBA00057758"/>
    </source>
</evidence>
<dbReference type="OrthoDB" id="2414723at2759"/>
<dbReference type="GO" id="GO:0051260">
    <property type="term" value="P:protein homooligomerization"/>
    <property type="evidence" value="ECO:0007669"/>
    <property type="project" value="InterPro"/>
</dbReference>
<reference evidence="11" key="1">
    <citation type="submission" date="2018-11" db="EMBL/GenBank/DDBJ databases">
        <authorList>
            <consortium name="Pathogen Informatics"/>
        </authorList>
    </citation>
    <scope>NUCLEOTIDE SEQUENCE</scope>
</reference>
<comment type="function">
    <text evidence="9">Auxiliary subunit of GABA-B receptors that determine the pharmacology and kinetics of the receptor response. Increases agonist potency and markedly alter the G-protein signaling of the receptors by accelerating onset and promoting desensitization.</text>
</comment>
<dbReference type="SUPFAM" id="SSF54695">
    <property type="entry name" value="POZ domain"/>
    <property type="match status" value="1"/>
</dbReference>
<dbReference type="AlphaFoldDB" id="A0A3S5BSJ5"/>
<evidence type="ECO:0000256" key="3">
    <source>
        <dbReference type="ARBA" id="ARBA00023018"/>
    </source>
</evidence>
<sequence>MNTSSNIVELNVGGTHYTTTQETIRSRPNSRLGQLMQEGFYPLRDGNNRLFIDRDGQLFRYILDFLRTGQVSLPLGFRELDRLRREASYFQLPEMLTTLEKMTPMLPQSPQFLSPSMAIASTNNASTGPANMTVDEPCCITIGYRGTFGFGRDGASADLRFRKLTRILVAGRISACHRVFGETLNDSRDPDVGNAYSSRFFLKHNNLEQAFDDLYRAGFVMVGCCGTGTSGMSQDSKIVQDPEETRWQHYNEFIFIKQWL</sequence>